<evidence type="ECO:0000256" key="2">
    <source>
        <dbReference type="ARBA" id="ARBA00007825"/>
    </source>
</evidence>
<dbReference type="InterPro" id="IPR015889">
    <property type="entry name" value="Intradiol_dOase_core"/>
</dbReference>
<dbReference type="Proteomes" id="UP000606044">
    <property type="component" value="Unassembled WGS sequence"/>
</dbReference>
<dbReference type="Pfam" id="PF00775">
    <property type="entry name" value="Dioxygenase_C"/>
    <property type="match status" value="1"/>
</dbReference>
<dbReference type="Pfam" id="PF04444">
    <property type="entry name" value="Dioxygenase_N"/>
    <property type="match status" value="1"/>
</dbReference>
<name>A0A917C6T2_9HYPH</name>
<feature type="domain" description="Catechol dioxygenase N-terminal" evidence="8">
    <location>
        <begin position="22"/>
        <end position="94"/>
    </location>
</feature>
<dbReference type="GO" id="GO:0018576">
    <property type="term" value="F:catechol 1,2-dioxygenase activity"/>
    <property type="evidence" value="ECO:0007669"/>
    <property type="project" value="InterPro"/>
</dbReference>
<keyword evidence="5" id="KW-0560">Oxidoreductase</keyword>
<comment type="cofactor">
    <cofactor evidence="1">
        <name>Fe(3+)</name>
        <dbReference type="ChEBI" id="CHEBI:29034"/>
    </cofactor>
</comment>
<keyword evidence="3" id="KW-0479">Metal-binding</keyword>
<dbReference type="InterPro" id="IPR039390">
    <property type="entry name" value="1_2-HQD/HQD"/>
</dbReference>
<organism evidence="9 10">
    <name type="scientific">Azorhizobium oxalatiphilum</name>
    <dbReference type="NCBI Taxonomy" id="980631"/>
    <lineage>
        <taxon>Bacteria</taxon>
        <taxon>Pseudomonadati</taxon>
        <taxon>Pseudomonadota</taxon>
        <taxon>Alphaproteobacteria</taxon>
        <taxon>Hyphomicrobiales</taxon>
        <taxon>Xanthobacteraceae</taxon>
        <taxon>Azorhizobium</taxon>
    </lineage>
</organism>
<proteinExistence type="inferred from homology"/>
<accession>A0A917C6T2</accession>
<feature type="domain" description="Intradiol ring-cleavage dioxygenases" evidence="7">
    <location>
        <begin position="102"/>
        <end position="282"/>
    </location>
</feature>
<dbReference type="PANTHER" id="PTHR33711">
    <property type="entry name" value="DIOXYGENASE, PUTATIVE (AFU_ORTHOLOGUE AFUA_2G02910)-RELATED"/>
    <property type="match status" value="1"/>
</dbReference>
<evidence type="ECO:0000256" key="5">
    <source>
        <dbReference type="ARBA" id="ARBA00023002"/>
    </source>
</evidence>
<evidence type="ECO:0000256" key="1">
    <source>
        <dbReference type="ARBA" id="ARBA00001965"/>
    </source>
</evidence>
<dbReference type="CDD" id="cd03461">
    <property type="entry name" value="1_2-HQD"/>
    <property type="match status" value="1"/>
</dbReference>
<dbReference type="AlphaFoldDB" id="A0A917C6T2"/>
<keyword evidence="6" id="KW-0408">Iron</keyword>
<keyword evidence="4" id="KW-0223">Dioxygenase</keyword>
<evidence type="ECO:0000259" key="7">
    <source>
        <dbReference type="Pfam" id="PF00775"/>
    </source>
</evidence>
<dbReference type="InterPro" id="IPR007535">
    <property type="entry name" value="Catechol_dOase_N"/>
</dbReference>
<comment type="caution">
    <text evidence="9">The sequence shown here is derived from an EMBL/GenBank/DDBJ whole genome shotgun (WGS) entry which is preliminary data.</text>
</comment>
<keyword evidence="10" id="KW-1185">Reference proteome</keyword>
<dbReference type="EMBL" id="BMCT01000005">
    <property type="protein sequence ID" value="GGF71654.1"/>
    <property type="molecule type" value="Genomic_DNA"/>
</dbReference>
<evidence type="ECO:0000313" key="10">
    <source>
        <dbReference type="Proteomes" id="UP000606044"/>
    </source>
</evidence>
<evidence type="ECO:0000256" key="4">
    <source>
        <dbReference type="ARBA" id="ARBA00022964"/>
    </source>
</evidence>
<reference evidence="9" key="2">
    <citation type="submission" date="2020-09" db="EMBL/GenBank/DDBJ databases">
        <authorList>
            <person name="Sun Q."/>
            <person name="Sedlacek I."/>
        </authorList>
    </citation>
    <scope>NUCLEOTIDE SEQUENCE</scope>
    <source>
        <strain evidence="9">CCM 7897</strain>
    </source>
</reference>
<dbReference type="RefSeq" id="WP_188580777.1">
    <property type="nucleotide sequence ID" value="NZ_BMCT01000005.1"/>
</dbReference>
<dbReference type="GO" id="GO:0009712">
    <property type="term" value="P:catechol-containing compound metabolic process"/>
    <property type="evidence" value="ECO:0007669"/>
    <property type="project" value="InterPro"/>
</dbReference>
<evidence type="ECO:0000313" key="9">
    <source>
        <dbReference type="EMBL" id="GGF71654.1"/>
    </source>
</evidence>
<comment type="similarity">
    <text evidence="2">Belongs to the intradiol ring-cleavage dioxygenase family.</text>
</comment>
<evidence type="ECO:0000259" key="8">
    <source>
        <dbReference type="Pfam" id="PF04444"/>
    </source>
</evidence>
<dbReference type="SUPFAM" id="SSF49482">
    <property type="entry name" value="Aromatic compound dioxygenase"/>
    <property type="match status" value="1"/>
</dbReference>
<gene>
    <name evidence="9" type="ORF">GCM10007301_34250</name>
</gene>
<dbReference type="InterPro" id="IPR050770">
    <property type="entry name" value="Intradiol_RC_Dioxygenase"/>
</dbReference>
<dbReference type="PANTHER" id="PTHR33711:SF7">
    <property type="entry name" value="INTRADIOL RING-CLEAVAGE DIOXYGENASES DOMAIN-CONTAINING PROTEIN-RELATED"/>
    <property type="match status" value="1"/>
</dbReference>
<sequence length="293" mass="32662">MRNFDQFSITQAVLERIANAPDARTRQISEALVRHLHDFIREVRPTQQEREQGIAFLTDTGHMCTGTRQEFILLSDTLGVSMLVDAINHDHQKAVTESTVLGPFYVEGPPEMACGTDISGGLPGEPMYAWGTVTDPDGLPLRDVIVDVWHSDEDGYYDVQHEEDGTVARARFRTDDQGRFHFWSIKPAAYPIPHDGPVGKMLEAQGRHPWRPAHVHFMIDAPGYEKLVTHVFVAGDVYLDSDAVFGVKDSLICDFASHPPGTAPDGRTLDRSWCEFTYDFRLGPASRAASRAA</sequence>
<evidence type="ECO:0000256" key="3">
    <source>
        <dbReference type="ARBA" id="ARBA00022723"/>
    </source>
</evidence>
<dbReference type="GO" id="GO:0008199">
    <property type="term" value="F:ferric iron binding"/>
    <property type="evidence" value="ECO:0007669"/>
    <property type="project" value="InterPro"/>
</dbReference>
<dbReference type="InterPro" id="IPR000627">
    <property type="entry name" value="Intradiol_dOase_C"/>
</dbReference>
<evidence type="ECO:0000256" key="6">
    <source>
        <dbReference type="ARBA" id="ARBA00023004"/>
    </source>
</evidence>
<dbReference type="Gene3D" id="2.60.130.10">
    <property type="entry name" value="Aromatic compound dioxygenase"/>
    <property type="match status" value="1"/>
</dbReference>
<protein>
    <submittedName>
        <fullName evidence="9">6-chlorohydroxyquinol-1,2-dioxygenase</fullName>
    </submittedName>
</protein>
<reference evidence="9" key="1">
    <citation type="journal article" date="2014" name="Int. J. Syst. Evol. Microbiol.">
        <title>Complete genome sequence of Corynebacterium casei LMG S-19264T (=DSM 44701T), isolated from a smear-ripened cheese.</title>
        <authorList>
            <consortium name="US DOE Joint Genome Institute (JGI-PGF)"/>
            <person name="Walter F."/>
            <person name="Albersmeier A."/>
            <person name="Kalinowski J."/>
            <person name="Ruckert C."/>
        </authorList>
    </citation>
    <scope>NUCLEOTIDE SEQUENCE</scope>
    <source>
        <strain evidence="9">CCM 7897</strain>
    </source>
</reference>